<protein>
    <submittedName>
        <fullName evidence="1">Uncharacterized protein</fullName>
    </submittedName>
</protein>
<dbReference type="Proteomes" id="UP000680206">
    <property type="component" value="Unassembled WGS sequence"/>
</dbReference>
<comment type="caution">
    <text evidence="1">The sequence shown here is derived from an EMBL/GenBank/DDBJ whole genome shotgun (WGS) entry which is preliminary data.</text>
</comment>
<evidence type="ECO:0000313" key="1">
    <source>
        <dbReference type="EMBL" id="MBO2464041.1"/>
    </source>
</evidence>
<organism evidence="1 2">
    <name type="scientific">Actinomadura violacea</name>
    <dbReference type="NCBI Taxonomy" id="2819934"/>
    <lineage>
        <taxon>Bacteria</taxon>
        <taxon>Bacillati</taxon>
        <taxon>Actinomycetota</taxon>
        <taxon>Actinomycetes</taxon>
        <taxon>Streptosporangiales</taxon>
        <taxon>Thermomonosporaceae</taxon>
        <taxon>Actinomadura</taxon>
    </lineage>
</organism>
<dbReference type="EMBL" id="JAGEPF010000032">
    <property type="protein sequence ID" value="MBO2464041.1"/>
    <property type="molecule type" value="Genomic_DNA"/>
</dbReference>
<gene>
    <name evidence="1" type="ORF">J4709_41375</name>
</gene>
<proteinExistence type="predicted"/>
<name>A0ABS3S4V7_9ACTN</name>
<evidence type="ECO:0000313" key="2">
    <source>
        <dbReference type="Proteomes" id="UP000680206"/>
    </source>
</evidence>
<sequence length="274" mass="29294">MTNAPYLVTITDKLDRVLVRLRWQSPNRYEVLSPRHDVLGVLSHNDGWSVFGDTATEVPVVSGPDVFALAVGWAAEHARLLAALPEGAPARVGRVWTCTAGQGTYPEWCSRHVTHFWCRVCDGWYGSPHSGMSGPGLHSVGSAHGRDRAVAEECACRPCERLLASGPRPAITQGALDAAVAAVQAHPSSSFLAPCEDLARTALAAAVPHLDSGFAERVHGLADQVQALIKDLRREADLASLRDVSDPTGIELRRRFCGRLEAILTSPAAANGDA</sequence>
<dbReference type="RefSeq" id="WP_208250274.1">
    <property type="nucleotide sequence ID" value="NZ_JAGEPF010000032.1"/>
</dbReference>
<reference evidence="1 2" key="1">
    <citation type="submission" date="2021-03" db="EMBL/GenBank/DDBJ databases">
        <title>Actinomadura violae sp. nov., isolated from lichen in Thailand.</title>
        <authorList>
            <person name="Kanchanasin P."/>
            <person name="Saeng-In P."/>
            <person name="Phongsopitanun W."/>
            <person name="Yuki M."/>
            <person name="Kudo T."/>
            <person name="Ohkuma M."/>
            <person name="Tanasupawat S."/>
        </authorList>
    </citation>
    <scope>NUCLEOTIDE SEQUENCE [LARGE SCALE GENOMIC DNA]</scope>
    <source>
        <strain evidence="1 2">LCR2-06</strain>
    </source>
</reference>
<keyword evidence="2" id="KW-1185">Reference proteome</keyword>
<accession>A0ABS3S4V7</accession>